<dbReference type="RefSeq" id="WP_090712713.1">
    <property type="nucleotide sequence ID" value="NZ_FOVM01000009.1"/>
</dbReference>
<evidence type="ECO:0000313" key="1">
    <source>
        <dbReference type="EMBL" id="SFN98570.1"/>
    </source>
</evidence>
<gene>
    <name evidence="1" type="ORF">SAMN05216219_2922</name>
</gene>
<keyword evidence="2" id="KW-1185">Reference proteome</keyword>
<reference evidence="2" key="1">
    <citation type="submission" date="2016-10" db="EMBL/GenBank/DDBJ databases">
        <authorList>
            <person name="Varghese N."/>
            <person name="Submissions S."/>
        </authorList>
    </citation>
    <scope>NUCLEOTIDE SEQUENCE [LARGE SCALE GENOMIC DNA]</scope>
    <source>
        <strain evidence="2">CGMCC 1.11101</strain>
    </source>
</reference>
<dbReference type="STRING" id="995034.SAMN05216219_2922"/>
<name>A0A1I5DHC3_9MICO</name>
<evidence type="ECO:0008006" key="3">
    <source>
        <dbReference type="Google" id="ProtNLM"/>
    </source>
</evidence>
<dbReference type="Proteomes" id="UP000198867">
    <property type="component" value="Unassembled WGS sequence"/>
</dbReference>
<proteinExistence type="predicted"/>
<organism evidence="1 2">
    <name type="scientific">Mycetocola miduiensis</name>
    <dbReference type="NCBI Taxonomy" id="995034"/>
    <lineage>
        <taxon>Bacteria</taxon>
        <taxon>Bacillati</taxon>
        <taxon>Actinomycetota</taxon>
        <taxon>Actinomycetes</taxon>
        <taxon>Micrococcales</taxon>
        <taxon>Microbacteriaceae</taxon>
        <taxon>Mycetocola</taxon>
    </lineage>
</organism>
<dbReference type="EMBL" id="FOVM01000009">
    <property type="protein sequence ID" value="SFN98570.1"/>
    <property type="molecule type" value="Genomic_DNA"/>
</dbReference>
<evidence type="ECO:0000313" key="2">
    <source>
        <dbReference type="Proteomes" id="UP000198867"/>
    </source>
</evidence>
<protein>
    <recommendedName>
        <fullName evidence="3">DUF4287 domain-containing protein</fullName>
    </recommendedName>
</protein>
<sequence>MVVSRLSDSIGDASVLAATGRSRASWRETLENARAVQWNHTVIAAWLVAEHGVGPWWAQNITVDFEQHSGRRRPGQRADGSFEVTVSRRLPVGQEDALAQTVASVSAALDLPAASVNSGGRYCSARWKLHDGSAVTASVWPTSGEKTTVALSHVGLASESSMHPAKEFLRGALPPALR</sequence>
<accession>A0A1I5DHC3</accession>
<dbReference type="AlphaFoldDB" id="A0A1I5DHC3"/>